<dbReference type="GO" id="GO:0009982">
    <property type="term" value="F:pseudouridine synthase activity"/>
    <property type="evidence" value="ECO:0007669"/>
    <property type="project" value="InterPro"/>
</dbReference>
<evidence type="ECO:0000313" key="4">
    <source>
        <dbReference type="EMBL" id="EEH60903.1"/>
    </source>
</evidence>
<gene>
    <name evidence="4" type="ORF">MICPUCDRAFT_61611</name>
</gene>
<proteinExistence type="inferred from homology"/>
<feature type="region of interest" description="Disordered" evidence="2">
    <location>
        <begin position="67"/>
        <end position="91"/>
    </location>
</feature>
<dbReference type="PANTHER" id="PTHR21600">
    <property type="entry name" value="MITOCHONDRIAL RNA PSEUDOURIDINE SYNTHASE"/>
    <property type="match status" value="1"/>
</dbReference>
<dbReference type="SUPFAM" id="SSF55120">
    <property type="entry name" value="Pseudouridine synthase"/>
    <property type="match status" value="1"/>
</dbReference>
<evidence type="ECO:0000313" key="5">
    <source>
        <dbReference type="Proteomes" id="UP000001876"/>
    </source>
</evidence>
<feature type="domain" description="Pseudouridine synthase RsuA/RluA-like" evidence="3">
    <location>
        <begin position="205"/>
        <end position="442"/>
    </location>
</feature>
<dbReference type="InterPro" id="IPR020103">
    <property type="entry name" value="PsdUridine_synth_cat_dom_sf"/>
</dbReference>
<dbReference type="InterPro" id="IPR050188">
    <property type="entry name" value="RluA_PseudoU_synthase"/>
</dbReference>
<dbReference type="Gene3D" id="3.30.2350.10">
    <property type="entry name" value="Pseudouridine synthase"/>
    <property type="match status" value="1"/>
</dbReference>
<evidence type="ECO:0000256" key="1">
    <source>
        <dbReference type="ARBA" id="ARBA00010876"/>
    </source>
</evidence>
<dbReference type="InterPro" id="IPR006145">
    <property type="entry name" value="PsdUridine_synth_RsuA/RluA"/>
</dbReference>
<feature type="compositionally biased region" description="Acidic residues" evidence="2">
    <location>
        <begin position="248"/>
        <end position="271"/>
    </location>
</feature>
<dbReference type="GO" id="GO:0000455">
    <property type="term" value="P:enzyme-directed rRNA pseudouridine synthesis"/>
    <property type="evidence" value="ECO:0007669"/>
    <property type="project" value="TreeGrafter"/>
</dbReference>
<dbReference type="OrthoDB" id="418349at2759"/>
<reference evidence="4 5" key="1">
    <citation type="journal article" date="2009" name="Science">
        <title>Green evolution and dynamic adaptations revealed by genomes of the marine picoeukaryotes Micromonas.</title>
        <authorList>
            <person name="Worden A.Z."/>
            <person name="Lee J.H."/>
            <person name="Mock T."/>
            <person name="Rouze P."/>
            <person name="Simmons M.P."/>
            <person name="Aerts A.L."/>
            <person name="Allen A.E."/>
            <person name="Cuvelier M.L."/>
            <person name="Derelle E."/>
            <person name="Everett M.V."/>
            <person name="Foulon E."/>
            <person name="Grimwood J."/>
            <person name="Gundlach H."/>
            <person name="Henrissat B."/>
            <person name="Napoli C."/>
            <person name="McDonald S.M."/>
            <person name="Parker M.S."/>
            <person name="Rombauts S."/>
            <person name="Salamov A."/>
            <person name="Von Dassow P."/>
            <person name="Badger J.H."/>
            <person name="Coutinho P.M."/>
            <person name="Demir E."/>
            <person name="Dubchak I."/>
            <person name="Gentemann C."/>
            <person name="Eikrem W."/>
            <person name="Gready J.E."/>
            <person name="John U."/>
            <person name="Lanier W."/>
            <person name="Lindquist E.A."/>
            <person name="Lucas S."/>
            <person name="Mayer K.F."/>
            <person name="Moreau H."/>
            <person name="Not F."/>
            <person name="Otillar R."/>
            <person name="Panaud O."/>
            <person name="Pangilinan J."/>
            <person name="Paulsen I."/>
            <person name="Piegu B."/>
            <person name="Poliakov A."/>
            <person name="Robbens S."/>
            <person name="Schmutz J."/>
            <person name="Toulza E."/>
            <person name="Wyss T."/>
            <person name="Zelensky A."/>
            <person name="Zhou K."/>
            <person name="Armbrust E.V."/>
            <person name="Bhattacharya D."/>
            <person name="Goodenough U.W."/>
            <person name="Van de Peer Y."/>
            <person name="Grigoriev I.V."/>
        </authorList>
    </citation>
    <scope>NUCLEOTIDE SEQUENCE [LARGE SCALE GENOMIC DNA]</scope>
    <source>
        <strain evidence="4 5">CCMP1545</strain>
    </source>
</reference>
<dbReference type="OMA" id="YGPHIRW"/>
<organism evidence="5">
    <name type="scientific">Micromonas pusilla (strain CCMP1545)</name>
    <name type="common">Picoplanktonic green alga</name>
    <dbReference type="NCBI Taxonomy" id="564608"/>
    <lineage>
        <taxon>Eukaryota</taxon>
        <taxon>Viridiplantae</taxon>
        <taxon>Chlorophyta</taxon>
        <taxon>Mamiellophyceae</taxon>
        <taxon>Mamiellales</taxon>
        <taxon>Mamiellaceae</taxon>
        <taxon>Micromonas</taxon>
    </lineage>
</organism>
<dbReference type="Pfam" id="PF00849">
    <property type="entry name" value="PseudoU_synth_2"/>
    <property type="match status" value="1"/>
</dbReference>
<dbReference type="PANTHER" id="PTHR21600:SF87">
    <property type="entry name" value="RNA PSEUDOURIDYLATE SYNTHASE DOMAIN-CONTAINING PROTEIN 1"/>
    <property type="match status" value="1"/>
</dbReference>
<dbReference type="KEGG" id="mpp:MICPUCDRAFT_61611"/>
<evidence type="ECO:0000259" key="3">
    <source>
        <dbReference type="Pfam" id="PF00849"/>
    </source>
</evidence>
<dbReference type="eggNOG" id="KOG1919">
    <property type="taxonomic scope" value="Eukaryota"/>
</dbReference>
<dbReference type="RefSeq" id="XP_003055651.1">
    <property type="nucleotide sequence ID" value="XM_003055605.1"/>
</dbReference>
<comment type="similarity">
    <text evidence="1">Belongs to the pseudouridine synthase RluA family.</text>
</comment>
<keyword evidence="5" id="KW-1185">Reference proteome</keyword>
<dbReference type="EMBL" id="GG663735">
    <property type="protein sequence ID" value="EEH60903.1"/>
    <property type="molecule type" value="Genomic_DNA"/>
</dbReference>
<evidence type="ECO:0000256" key="2">
    <source>
        <dbReference type="SAM" id="MobiDB-lite"/>
    </source>
</evidence>
<dbReference type="CDD" id="cd02869">
    <property type="entry name" value="PseudoU_synth_RluA_like"/>
    <property type="match status" value="1"/>
</dbReference>
<sequence>MSSSSRVDPAAAEDAPAPAAAAAESYDAQLAAMKSMRARGASADEMRAAAAKLNHLKRALFVPRYTSSRKTTKLEKSSSTPRRRAMQGPRVRCPACGHDVKASHPDQFRHHVAKCCPDAVRVVPKDAWTDPAVAADAMATRESTLAEEAKLLAYGPEKLASLDDVAAALELTPRRLRLLLRRASLAVPLVADEERLEVIHEDDAILVVNKPPGLRFHPVHRFEGNSLLSRCIGHIRRRRRRRRRASDDGGEDGGEDADADGEEKVDDDEDAHADDMPHIVHRLDMDTSGVCVFVKDKSLVDGFARQFRGDDAGVKKEYVALAVGTVPRGDVVAFSSEAEEVRDDDDDAAAAAAAAAVGRAFVVDAHIGDHATMPEARAVHPPPLVASTTRATDPSADASAPKPATTACVVSSSAAARDGLVAALVRCAPRTGRTHQIRLHLALANLPILSDPLYGPHVRFGGAAMAENARGKAGGEEEDGGGGGDRGYFAAELEGYWGGDLWLGRQALHAASLTVRHPKTDVSMTFRAPLPEDMRRACVALGVDPDA</sequence>
<feature type="region of interest" description="Disordered" evidence="2">
    <location>
        <begin position="241"/>
        <end position="271"/>
    </location>
</feature>
<dbReference type="AlphaFoldDB" id="C1MIE2"/>
<accession>C1MIE2</accession>
<dbReference type="GeneID" id="9680558"/>
<protein>
    <submittedName>
        <fullName evidence="4">Predicted protein</fullName>
    </submittedName>
</protein>
<dbReference type="Proteomes" id="UP000001876">
    <property type="component" value="Unassembled WGS sequence"/>
</dbReference>
<dbReference type="GO" id="GO:0003723">
    <property type="term" value="F:RNA binding"/>
    <property type="evidence" value="ECO:0007669"/>
    <property type="project" value="InterPro"/>
</dbReference>
<name>C1MIE2_MICPC</name>